<name>D7BW79_STRBB</name>
<organism evidence="1 2">
    <name type="scientific">Streptomyces bingchenggensis (strain BCW-1)</name>
    <dbReference type="NCBI Taxonomy" id="749414"/>
    <lineage>
        <taxon>Bacteria</taxon>
        <taxon>Bacillati</taxon>
        <taxon>Actinomycetota</taxon>
        <taxon>Actinomycetes</taxon>
        <taxon>Kitasatosporales</taxon>
        <taxon>Streptomycetaceae</taxon>
        <taxon>Streptomyces</taxon>
    </lineage>
</organism>
<reference evidence="1 2" key="1">
    <citation type="journal article" date="2010" name="J. Bacteriol.">
        <title>Genome sequence of the milbemycin-producing bacterium Streptomyces bingchenggensis.</title>
        <authorList>
            <person name="Wang X.J."/>
            <person name="Yan Y.J."/>
            <person name="Zhang B."/>
            <person name="An J."/>
            <person name="Wang J.J."/>
            <person name="Tian J."/>
            <person name="Jiang L."/>
            <person name="Chen Y.H."/>
            <person name="Huang S.X."/>
            <person name="Yin M."/>
            <person name="Zhang J."/>
            <person name="Gao A.L."/>
            <person name="Liu C.X."/>
            <person name="Zhu Z.X."/>
            <person name="Xiang W.S."/>
        </authorList>
    </citation>
    <scope>NUCLEOTIDE SEQUENCE [LARGE SCALE GENOMIC DNA]</scope>
    <source>
        <strain evidence="1 2">BCW-1</strain>
    </source>
</reference>
<proteinExistence type="predicted"/>
<dbReference type="AlphaFoldDB" id="D7BW79"/>
<keyword evidence="2" id="KW-1185">Reference proteome</keyword>
<dbReference type="Pfam" id="PF10604">
    <property type="entry name" value="Polyketide_cyc2"/>
    <property type="match status" value="1"/>
</dbReference>
<dbReference type="RefSeq" id="WP_014181238.1">
    <property type="nucleotide sequence ID" value="NC_016582.1"/>
</dbReference>
<evidence type="ECO:0000313" key="1">
    <source>
        <dbReference type="EMBL" id="ADI11789.1"/>
    </source>
</evidence>
<dbReference type="Gene3D" id="3.30.530.20">
    <property type="match status" value="1"/>
</dbReference>
<dbReference type="InterPro" id="IPR019587">
    <property type="entry name" value="Polyketide_cyclase/dehydratase"/>
</dbReference>
<dbReference type="EMBL" id="CP002047">
    <property type="protein sequence ID" value="ADI11789.1"/>
    <property type="molecule type" value="Genomic_DNA"/>
</dbReference>
<dbReference type="SUPFAM" id="SSF55961">
    <property type="entry name" value="Bet v1-like"/>
    <property type="match status" value="1"/>
</dbReference>
<dbReference type="Proteomes" id="UP000000377">
    <property type="component" value="Chromosome"/>
</dbReference>
<evidence type="ECO:0000313" key="2">
    <source>
        <dbReference type="Proteomes" id="UP000000377"/>
    </source>
</evidence>
<dbReference type="STRING" id="749414.SBI_08671"/>
<sequence>MSPIPLETTINGPVDRVFDIVTQVRFWPQWHVLTRAVTGTIERPFLPGDEFTEFIRTAEGTLELAWKVVEHERPRRVTIQPIGRPGFISYTFEEVADGTLFRRVVDGGGQTASGTVTSDTESRSVANLKAFAEDILAREKKGATYP</sequence>
<gene>
    <name evidence="1" type="ordered locus">SBI_08671</name>
</gene>
<dbReference type="eggNOG" id="COG3832">
    <property type="taxonomic scope" value="Bacteria"/>
</dbReference>
<evidence type="ECO:0008006" key="3">
    <source>
        <dbReference type="Google" id="ProtNLM"/>
    </source>
</evidence>
<accession>D7BW79</accession>
<dbReference type="HOGENOM" id="CLU_1776352_0_0_11"/>
<dbReference type="PATRIC" id="fig|749414.3.peg.8920"/>
<dbReference type="KEGG" id="sbh:SBI_08671"/>
<dbReference type="InterPro" id="IPR023393">
    <property type="entry name" value="START-like_dom_sf"/>
</dbReference>
<protein>
    <recommendedName>
        <fullName evidence="3">Polyketide cyclase/dehydrase</fullName>
    </recommendedName>
</protein>